<protein>
    <recommendedName>
        <fullName evidence="1">CHK kinase-like domain-containing protein</fullName>
    </recommendedName>
</protein>
<accession>A0AAR5QG44</accession>
<dbReference type="EnsemblMetazoa" id="XM_019916634.1">
    <property type="protein sequence ID" value="XP_019772193.1"/>
    <property type="gene ID" value="LOC109545792"/>
</dbReference>
<reference evidence="3" key="1">
    <citation type="journal article" date="2013" name="Genome Biol.">
        <title>Draft genome of the mountain pine beetle, Dendroctonus ponderosae Hopkins, a major forest pest.</title>
        <authorList>
            <person name="Keeling C.I."/>
            <person name="Yuen M.M."/>
            <person name="Liao N.Y."/>
            <person name="Docking T.R."/>
            <person name="Chan S.K."/>
            <person name="Taylor G.A."/>
            <person name="Palmquist D.L."/>
            <person name="Jackman S.D."/>
            <person name="Nguyen A."/>
            <person name="Li M."/>
            <person name="Henderson H."/>
            <person name="Janes J.K."/>
            <person name="Zhao Y."/>
            <person name="Pandoh P."/>
            <person name="Moore R."/>
            <person name="Sperling F.A."/>
            <person name="Huber D.P."/>
            <person name="Birol I."/>
            <person name="Jones S.J."/>
            <person name="Bohlmann J."/>
        </authorList>
    </citation>
    <scope>NUCLEOTIDE SEQUENCE</scope>
</reference>
<organism evidence="2 3">
    <name type="scientific">Dendroctonus ponderosae</name>
    <name type="common">Mountain pine beetle</name>
    <dbReference type="NCBI Taxonomy" id="77166"/>
    <lineage>
        <taxon>Eukaryota</taxon>
        <taxon>Metazoa</taxon>
        <taxon>Ecdysozoa</taxon>
        <taxon>Arthropoda</taxon>
        <taxon>Hexapoda</taxon>
        <taxon>Insecta</taxon>
        <taxon>Pterygota</taxon>
        <taxon>Neoptera</taxon>
        <taxon>Endopterygota</taxon>
        <taxon>Coleoptera</taxon>
        <taxon>Polyphaga</taxon>
        <taxon>Cucujiformia</taxon>
        <taxon>Curculionidae</taxon>
        <taxon>Scolytinae</taxon>
        <taxon>Dendroctonus</taxon>
    </lineage>
</organism>
<dbReference type="Gene3D" id="3.90.1200.10">
    <property type="match status" value="1"/>
</dbReference>
<dbReference type="InterPro" id="IPR015897">
    <property type="entry name" value="CHK_kinase-like"/>
</dbReference>
<dbReference type="InterPro" id="IPR004119">
    <property type="entry name" value="EcKL"/>
</dbReference>
<dbReference type="AlphaFoldDB" id="A0AAR5QG44"/>
<keyword evidence="3" id="KW-1185">Reference proteome</keyword>
<dbReference type="PANTHER" id="PTHR11012:SF48">
    <property type="entry name" value="CHK KINASE-LIKE DOMAIN-CONTAINING PROTEIN-RELATED"/>
    <property type="match status" value="1"/>
</dbReference>
<evidence type="ECO:0000313" key="3">
    <source>
        <dbReference type="Proteomes" id="UP000019118"/>
    </source>
</evidence>
<evidence type="ECO:0000313" key="2">
    <source>
        <dbReference type="EnsemblMetazoa" id="XP_019772193.1"/>
    </source>
</evidence>
<reference evidence="2" key="2">
    <citation type="submission" date="2024-08" db="UniProtKB">
        <authorList>
            <consortium name="EnsemblMetazoa"/>
        </authorList>
    </citation>
    <scope>IDENTIFICATION</scope>
</reference>
<dbReference type="Pfam" id="PF02958">
    <property type="entry name" value="EcKL"/>
    <property type="match status" value="1"/>
</dbReference>
<proteinExistence type="predicted"/>
<evidence type="ECO:0000259" key="1">
    <source>
        <dbReference type="SMART" id="SM00587"/>
    </source>
</evidence>
<dbReference type="PANTHER" id="PTHR11012">
    <property type="entry name" value="PROTEIN KINASE-LIKE DOMAIN-CONTAINING"/>
    <property type="match status" value="1"/>
</dbReference>
<dbReference type="SMART" id="SM00587">
    <property type="entry name" value="CHK"/>
    <property type="match status" value="1"/>
</dbReference>
<feature type="domain" description="CHK kinase-like" evidence="1">
    <location>
        <begin position="31"/>
        <end position="235"/>
    </location>
</feature>
<dbReference type="Proteomes" id="UP000019118">
    <property type="component" value="Unassembled WGS sequence"/>
</dbReference>
<dbReference type="InterPro" id="IPR011009">
    <property type="entry name" value="Kinase-like_dom_sf"/>
</dbReference>
<dbReference type="SUPFAM" id="SSF56112">
    <property type="entry name" value="Protein kinase-like (PK-like)"/>
    <property type="match status" value="1"/>
</dbReference>
<sequence length="328" mass="37717">MVLLPRMRDLGLGELLDFAPNCYLSRVDDILVLDDLTSAGFVGLTPNIKLDYSALKVATRQFAKLHACSIIMEEILSKQAGQRVTMYDLYSEYLQEVLFLPDVPDMKRSFDATIDNIEYIGSKFPEIAGKYPSEELRKKAQKGFNLALERVKPSEKVKNVICHGDVYVSNMLFNFDANNKCEAVKLIDFQLLRYCPPTQDLMFFLYQNSVKSTLDQCKAELIEEYYKVLSNSLEKFNLNIKELYPREVFEESLKLLKVQGIFHAFFYSPIQTLDPKLRESVFSDEKAFEKLKGNRFGLIDIGLELESYREVMKSLLSYVIELCDAGEL</sequence>
<name>A0AAR5QG44_DENPD</name>